<reference evidence="5 7" key="2">
    <citation type="journal article" date="2020" name="Int. J. Syst. Evol. Microbiol.">
        <title>Sulfuracidifex tepidarius gen. nov., sp. nov. and transfer of Sulfolobus metallicus Huber and Stetter 1992 to the genus Sulfuracidifex as Sulfuracidifex metallicus comb. nov.</title>
        <authorList>
            <person name="Itoh T."/>
            <person name="Miura T."/>
            <person name="Sakai H.D."/>
            <person name="Kato S."/>
            <person name="Ohkuma M."/>
            <person name="Takashina T."/>
        </authorList>
    </citation>
    <scope>NUCLEOTIDE SEQUENCE [LARGE SCALE GENOMIC DNA]</scope>
    <source>
        <strain evidence="5 7">IC-006</strain>
        <strain evidence="6">IC-007</strain>
    </source>
</reference>
<accession>A0A510DXG5</accession>
<sequence>MKAVVVGAGIGGLSTALYLQKKGLQVTVLEKLDRPGGRARGFSHGEFSFDMGPSWYLMPEVFERFYREVGEELPRVKEVDPLFSLYTGKLNLDEKHGDFRKDSFPLSGEVKKYMDDTRFMYDLAMERFLFKEMKFSDFLDPMILRNLGRFPIFSSLDSFNRKYFTDDFSLKSMGFSSVFLGGSPFNTPAVYAMVNYAIFGKGVYYPEGGFAGMVQRLYDLCKRAGVEFKFNHEVSKVDVDESVVAVRSGDEREEGDVFIFNMDYHYADTLLPFEYTMRGESFWERKKLSPSAILAYLGVEGEVKAPHHTIVINGNWKVHFDSISQGKEPDPQNMSYYVSYRKATDDSLKGDDLVFLIPVSPGLLFPQYQNFVDLVVKDFMVKTGSKFQVKFQRVYRSINFEEDYNSYKGTAFGISHTLDQTGPFRLPMRNRKIPNLFYVGQYTQPGIGVPMVTISSMIVGEKVLNSLKK</sequence>
<evidence type="ECO:0000313" key="5">
    <source>
        <dbReference type="EMBL" id="BBG24913.1"/>
    </source>
</evidence>
<dbReference type="RefSeq" id="WP_149528729.1">
    <property type="nucleotide sequence ID" value="NZ_AP018929.1"/>
</dbReference>
<dbReference type="InterPro" id="IPR036188">
    <property type="entry name" value="FAD/NAD-bd_sf"/>
</dbReference>
<dbReference type="KEGG" id="step:IC006_2247"/>
<dbReference type="InterPro" id="IPR002937">
    <property type="entry name" value="Amino_oxidase"/>
</dbReference>
<evidence type="ECO:0000313" key="7">
    <source>
        <dbReference type="Proteomes" id="UP000322983"/>
    </source>
</evidence>
<evidence type="ECO:0000256" key="2">
    <source>
        <dbReference type="ARBA" id="ARBA00022746"/>
    </source>
</evidence>
<evidence type="ECO:0000313" key="8">
    <source>
        <dbReference type="Proteomes" id="UP000325030"/>
    </source>
</evidence>
<dbReference type="EMBL" id="AP018930">
    <property type="protein sequence ID" value="BBG27698.1"/>
    <property type="molecule type" value="Genomic_DNA"/>
</dbReference>
<evidence type="ECO:0000259" key="4">
    <source>
        <dbReference type="Pfam" id="PF01593"/>
    </source>
</evidence>
<dbReference type="GO" id="GO:0016491">
    <property type="term" value="F:oxidoreductase activity"/>
    <property type="evidence" value="ECO:0007669"/>
    <property type="project" value="UniProtKB-KW"/>
</dbReference>
<keyword evidence="7" id="KW-1185">Reference proteome</keyword>
<dbReference type="STRING" id="1294262.GCA_001316085_02207"/>
<dbReference type="PANTHER" id="PTHR43734">
    <property type="entry name" value="PHYTOENE DESATURASE"/>
    <property type="match status" value="1"/>
</dbReference>
<organism evidence="5 7">
    <name type="scientific">Sulfuracidifex tepidarius</name>
    <dbReference type="NCBI Taxonomy" id="1294262"/>
    <lineage>
        <taxon>Archaea</taxon>
        <taxon>Thermoproteota</taxon>
        <taxon>Thermoprotei</taxon>
        <taxon>Sulfolobales</taxon>
        <taxon>Sulfolobaceae</taxon>
        <taxon>Sulfuracidifex</taxon>
    </lineage>
</organism>
<accession>A0A510E6N8</accession>
<dbReference type="Gene3D" id="3.50.50.60">
    <property type="entry name" value="FAD/NAD(P)-binding domain"/>
    <property type="match status" value="2"/>
</dbReference>
<dbReference type="GO" id="GO:0016117">
    <property type="term" value="P:carotenoid biosynthetic process"/>
    <property type="evidence" value="ECO:0007669"/>
    <property type="project" value="UniProtKB-KW"/>
</dbReference>
<dbReference type="OrthoDB" id="40741at2157"/>
<evidence type="ECO:0000256" key="1">
    <source>
        <dbReference type="ARBA" id="ARBA00004829"/>
    </source>
</evidence>
<reference evidence="8" key="1">
    <citation type="submission" date="2018-09" db="EMBL/GenBank/DDBJ databases">
        <title>Complete Genome Sequencing of Sulfolobus sp. JCM 16834.</title>
        <authorList>
            <person name="Kato S."/>
            <person name="Itoh T."/>
            <person name="Ohkuma M."/>
        </authorList>
    </citation>
    <scope>NUCLEOTIDE SEQUENCE [LARGE SCALE GENOMIC DNA]</scope>
    <source>
        <strain evidence="8">IC-007</strain>
    </source>
</reference>
<dbReference type="NCBIfam" id="TIGR02734">
    <property type="entry name" value="crtI_fam"/>
    <property type="match status" value="1"/>
</dbReference>
<gene>
    <name evidence="5" type="ORF">IC006_2247</name>
    <name evidence="6" type="ORF">IC007_2252</name>
</gene>
<keyword evidence="2" id="KW-0125">Carotenoid biosynthesis</keyword>
<dbReference type="Proteomes" id="UP000325030">
    <property type="component" value="Chromosome"/>
</dbReference>
<protein>
    <submittedName>
        <fullName evidence="5">Carotenoid 3,4-desaturase</fullName>
    </submittedName>
</protein>
<keyword evidence="3" id="KW-0560">Oxidoreductase</keyword>
<evidence type="ECO:0000256" key="3">
    <source>
        <dbReference type="ARBA" id="ARBA00023002"/>
    </source>
</evidence>
<comment type="pathway">
    <text evidence="1">Carotenoid biosynthesis.</text>
</comment>
<proteinExistence type="predicted"/>
<dbReference type="GeneID" id="41718565"/>
<dbReference type="PRINTS" id="PR00419">
    <property type="entry name" value="ADXRDTASE"/>
</dbReference>
<dbReference type="EMBL" id="AP018929">
    <property type="protein sequence ID" value="BBG24913.1"/>
    <property type="molecule type" value="Genomic_DNA"/>
</dbReference>
<evidence type="ECO:0000313" key="6">
    <source>
        <dbReference type="EMBL" id="BBG27698.1"/>
    </source>
</evidence>
<dbReference type="AlphaFoldDB" id="A0A510DXG5"/>
<feature type="domain" description="Amine oxidase" evidence="4">
    <location>
        <begin position="10"/>
        <end position="259"/>
    </location>
</feature>
<dbReference type="Pfam" id="PF01593">
    <property type="entry name" value="Amino_oxidase"/>
    <property type="match status" value="1"/>
</dbReference>
<dbReference type="PANTHER" id="PTHR43734:SF1">
    <property type="entry name" value="PHYTOENE DESATURASE"/>
    <property type="match status" value="1"/>
</dbReference>
<name>A0A510DXG5_9CREN</name>
<dbReference type="SUPFAM" id="SSF51905">
    <property type="entry name" value="FAD/NAD(P)-binding domain"/>
    <property type="match status" value="1"/>
</dbReference>
<dbReference type="Proteomes" id="UP000322983">
    <property type="component" value="Chromosome"/>
</dbReference>
<dbReference type="InterPro" id="IPR014105">
    <property type="entry name" value="Carotenoid/retinoid_OxRdtase"/>
</dbReference>